<evidence type="ECO:0000256" key="1">
    <source>
        <dbReference type="SAM" id="SignalP"/>
    </source>
</evidence>
<evidence type="ECO:0000313" key="2">
    <source>
        <dbReference type="EMBL" id="MBW4666426.1"/>
    </source>
</evidence>
<name>A0A951QIC4_9CYAN</name>
<dbReference type="Proteomes" id="UP000729701">
    <property type="component" value="Unassembled WGS sequence"/>
</dbReference>
<dbReference type="AlphaFoldDB" id="A0A951QIC4"/>
<accession>A0A951QIC4</accession>
<evidence type="ECO:0000313" key="3">
    <source>
        <dbReference type="Proteomes" id="UP000729701"/>
    </source>
</evidence>
<proteinExistence type="predicted"/>
<sequence>MKLHSIALVTIIGFATPAQAATDNFDYPSGYFRDDTWAVQLRFNEGEYNFQRIHLKTEQSIFSTEVTKSGDKNRQVYTWKKDGYSYRVTYRPKQSNIIRLEIYHPTGQPILNRLLRSSK</sequence>
<feature type="signal peptide" evidence="1">
    <location>
        <begin position="1"/>
        <end position="20"/>
    </location>
</feature>
<reference evidence="2" key="1">
    <citation type="submission" date="2021-05" db="EMBL/GenBank/DDBJ databases">
        <authorList>
            <person name="Pietrasiak N."/>
            <person name="Ward R."/>
            <person name="Stajich J.E."/>
            <person name="Kurbessoian T."/>
        </authorList>
    </citation>
    <scope>NUCLEOTIDE SEQUENCE</scope>
    <source>
        <strain evidence="2">GSE-NOS-MK-12-04C</strain>
    </source>
</reference>
<keyword evidence="1" id="KW-0732">Signal</keyword>
<reference evidence="2" key="2">
    <citation type="journal article" date="2022" name="Microbiol. Resour. Announc.">
        <title>Metagenome Sequencing to Explore Phylogenomics of Terrestrial Cyanobacteria.</title>
        <authorList>
            <person name="Ward R.D."/>
            <person name="Stajich J.E."/>
            <person name="Johansen J.R."/>
            <person name="Huntemann M."/>
            <person name="Clum A."/>
            <person name="Foster B."/>
            <person name="Foster B."/>
            <person name="Roux S."/>
            <person name="Palaniappan K."/>
            <person name="Varghese N."/>
            <person name="Mukherjee S."/>
            <person name="Reddy T.B.K."/>
            <person name="Daum C."/>
            <person name="Copeland A."/>
            <person name="Chen I.A."/>
            <person name="Ivanova N.N."/>
            <person name="Kyrpides N.C."/>
            <person name="Shapiro N."/>
            <person name="Eloe-Fadrosh E.A."/>
            <person name="Pietrasiak N."/>
        </authorList>
    </citation>
    <scope>NUCLEOTIDE SEQUENCE</scope>
    <source>
        <strain evidence="2">GSE-NOS-MK-12-04C</strain>
    </source>
</reference>
<feature type="chain" id="PRO_5037545041" evidence="1">
    <location>
        <begin position="21"/>
        <end position="119"/>
    </location>
</feature>
<dbReference type="EMBL" id="JAHHGZ010000003">
    <property type="protein sequence ID" value="MBW4666426.1"/>
    <property type="molecule type" value="Genomic_DNA"/>
</dbReference>
<comment type="caution">
    <text evidence="2">The sequence shown here is derived from an EMBL/GenBank/DDBJ whole genome shotgun (WGS) entry which is preliminary data.</text>
</comment>
<gene>
    <name evidence="2" type="ORF">KME60_03010</name>
</gene>
<protein>
    <submittedName>
        <fullName evidence="2">Uncharacterized protein</fullName>
    </submittedName>
</protein>
<organism evidence="2 3">
    <name type="scientific">Cyanomargarita calcarea GSE-NOS-MK-12-04C</name>
    <dbReference type="NCBI Taxonomy" id="2839659"/>
    <lineage>
        <taxon>Bacteria</taxon>
        <taxon>Bacillati</taxon>
        <taxon>Cyanobacteriota</taxon>
        <taxon>Cyanophyceae</taxon>
        <taxon>Nostocales</taxon>
        <taxon>Cyanomargaritaceae</taxon>
        <taxon>Cyanomargarita</taxon>
    </lineage>
</organism>